<dbReference type="AlphaFoldDB" id="A0A5C4MZ02"/>
<name>A0A5C4MZ02_9RHOB</name>
<sequence length="278" mass="29677">MIKTLSLVLTDESRDAPALRAAIAIAGREEAHLDIACLGLEPVPLEAMPMAAAQIIVESGRADAEDRAQGLAAWAKAELPLDIRANVEARTVMSLNLTALAARVGRFSDLAVIARPYGRNRDHLAPAVAEALLFGTGAPVLVVPDAALDWSRPFRRVCLAWNGTDEAMRAARGALPFLCAAEAVDVVIIDPPLHAHDRSDPGGDLSLWLARHGVKAEVAVLARTQPRIADILTRFATERGCDAVVMGAYGHSRLREAMLGGATRDMLSQVPFPLLMAH</sequence>
<reference evidence="3 4" key="1">
    <citation type="submission" date="2019-06" db="EMBL/GenBank/DDBJ databases">
        <title>YIM 131921 draft genome.</title>
        <authorList>
            <person name="Jiang L."/>
        </authorList>
    </citation>
    <scope>NUCLEOTIDE SEQUENCE [LARGE SCALE GENOMIC DNA]</scope>
    <source>
        <strain evidence="3 4">YIM 131921</strain>
    </source>
</reference>
<organism evidence="3 4">
    <name type="scientific">Rubellimicrobium rubrum</name>
    <dbReference type="NCBI Taxonomy" id="2585369"/>
    <lineage>
        <taxon>Bacteria</taxon>
        <taxon>Pseudomonadati</taxon>
        <taxon>Pseudomonadota</taxon>
        <taxon>Alphaproteobacteria</taxon>
        <taxon>Rhodobacterales</taxon>
        <taxon>Roseobacteraceae</taxon>
        <taxon>Rubellimicrobium</taxon>
    </lineage>
</organism>
<dbReference type="CDD" id="cd00293">
    <property type="entry name" value="USP-like"/>
    <property type="match status" value="1"/>
</dbReference>
<evidence type="ECO:0000259" key="2">
    <source>
        <dbReference type="Pfam" id="PF00582"/>
    </source>
</evidence>
<accession>A0A5C4MZ02</accession>
<dbReference type="InterPro" id="IPR006015">
    <property type="entry name" value="Universal_stress_UspA"/>
</dbReference>
<protein>
    <submittedName>
        <fullName evidence="3">Universal stress protein</fullName>
    </submittedName>
</protein>
<comment type="caution">
    <text evidence="3">The sequence shown here is derived from an EMBL/GenBank/DDBJ whole genome shotgun (WGS) entry which is preliminary data.</text>
</comment>
<dbReference type="Pfam" id="PF00582">
    <property type="entry name" value="Usp"/>
    <property type="match status" value="1"/>
</dbReference>
<dbReference type="PRINTS" id="PR01438">
    <property type="entry name" value="UNVRSLSTRESS"/>
</dbReference>
<feature type="domain" description="UspA" evidence="2">
    <location>
        <begin position="154"/>
        <end position="277"/>
    </location>
</feature>
<evidence type="ECO:0000313" key="3">
    <source>
        <dbReference type="EMBL" id="TNC51473.1"/>
    </source>
</evidence>
<dbReference type="Proteomes" id="UP000305887">
    <property type="component" value="Unassembled WGS sequence"/>
</dbReference>
<evidence type="ECO:0000256" key="1">
    <source>
        <dbReference type="ARBA" id="ARBA00008791"/>
    </source>
</evidence>
<evidence type="ECO:0000313" key="4">
    <source>
        <dbReference type="Proteomes" id="UP000305887"/>
    </source>
</evidence>
<keyword evidence="4" id="KW-1185">Reference proteome</keyword>
<dbReference type="Gene3D" id="3.40.50.12370">
    <property type="match status" value="1"/>
</dbReference>
<dbReference type="SUPFAM" id="SSF52402">
    <property type="entry name" value="Adenine nucleotide alpha hydrolases-like"/>
    <property type="match status" value="2"/>
</dbReference>
<dbReference type="InterPro" id="IPR006016">
    <property type="entry name" value="UspA"/>
</dbReference>
<dbReference type="OrthoDB" id="9804721at2"/>
<proteinExistence type="inferred from homology"/>
<comment type="similarity">
    <text evidence="1">Belongs to the universal stress protein A family.</text>
</comment>
<gene>
    <name evidence="3" type="ORF">FHG66_04690</name>
</gene>
<dbReference type="RefSeq" id="WP_139075543.1">
    <property type="nucleotide sequence ID" value="NZ_VDFU01000004.1"/>
</dbReference>
<dbReference type="EMBL" id="VDFU01000004">
    <property type="protein sequence ID" value="TNC51473.1"/>
    <property type="molecule type" value="Genomic_DNA"/>
</dbReference>